<proteinExistence type="predicted"/>
<sequence>MLVPALQYARQTFQPEVLQQKPPASTQSPTIPKMASIYQPYQQYTPRNGPTRRSFSPKRARRYGIPTFPTEKLVKYSPKYGYSRLFNFAFPGSNWRPRMNTIVIQVHGIASPNSATSPDSVAAAGVYFGAKSSHNINLVLPTHMDQTNNKAVLEAIRTAFKEVMAMRHTVLDPRWKEVIIMTNSEYAKKSLSEWVWQWETNGWHHMRQQNSPVAHLNTMQELHNTISHIETTLNMAVRFWKVSREDIAGADGLAQHAMQTAPTQADGVADALAAMGI</sequence>
<name>A0ABR0KB36_9EURO</name>
<evidence type="ECO:0000313" key="3">
    <source>
        <dbReference type="Proteomes" id="UP001345013"/>
    </source>
</evidence>
<keyword evidence="3" id="KW-1185">Reference proteome</keyword>
<dbReference type="InterPro" id="IPR002156">
    <property type="entry name" value="RNaseH_domain"/>
</dbReference>
<protein>
    <recommendedName>
        <fullName evidence="1">RNase H type-1 domain-containing protein</fullName>
    </recommendedName>
</protein>
<dbReference type="InterPro" id="IPR036397">
    <property type="entry name" value="RNaseH_sf"/>
</dbReference>
<dbReference type="InterPro" id="IPR012337">
    <property type="entry name" value="RNaseH-like_sf"/>
</dbReference>
<dbReference type="Proteomes" id="UP001345013">
    <property type="component" value="Unassembled WGS sequence"/>
</dbReference>
<evidence type="ECO:0000259" key="1">
    <source>
        <dbReference type="Pfam" id="PF00075"/>
    </source>
</evidence>
<dbReference type="SUPFAM" id="SSF53098">
    <property type="entry name" value="Ribonuclease H-like"/>
    <property type="match status" value="1"/>
</dbReference>
<comment type="caution">
    <text evidence="2">The sequence shown here is derived from an EMBL/GenBank/DDBJ whole genome shotgun (WGS) entry which is preliminary data.</text>
</comment>
<organism evidence="2 3">
    <name type="scientific">Lithohypha guttulata</name>
    <dbReference type="NCBI Taxonomy" id="1690604"/>
    <lineage>
        <taxon>Eukaryota</taxon>
        <taxon>Fungi</taxon>
        <taxon>Dikarya</taxon>
        <taxon>Ascomycota</taxon>
        <taxon>Pezizomycotina</taxon>
        <taxon>Eurotiomycetes</taxon>
        <taxon>Chaetothyriomycetidae</taxon>
        <taxon>Chaetothyriales</taxon>
        <taxon>Trichomeriaceae</taxon>
        <taxon>Lithohypha</taxon>
    </lineage>
</organism>
<feature type="domain" description="RNase H type-1" evidence="1">
    <location>
        <begin position="119"/>
        <end position="227"/>
    </location>
</feature>
<dbReference type="Pfam" id="PF00075">
    <property type="entry name" value="RNase_H"/>
    <property type="match status" value="1"/>
</dbReference>
<accession>A0ABR0KB36</accession>
<reference evidence="2 3" key="1">
    <citation type="submission" date="2023-08" db="EMBL/GenBank/DDBJ databases">
        <title>Black Yeasts Isolated from many extreme environments.</title>
        <authorList>
            <person name="Coleine C."/>
            <person name="Stajich J.E."/>
            <person name="Selbmann L."/>
        </authorList>
    </citation>
    <scope>NUCLEOTIDE SEQUENCE [LARGE SCALE GENOMIC DNA]</scope>
    <source>
        <strain evidence="2 3">CCFEE 5885</strain>
    </source>
</reference>
<dbReference type="Gene3D" id="3.30.420.10">
    <property type="entry name" value="Ribonuclease H-like superfamily/Ribonuclease H"/>
    <property type="match status" value="1"/>
</dbReference>
<dbReference type="EMBL" id="JAVRRG010000061">
    <property type="protein sequence ID" value="KAK5092275.1"/>
    <property type="molecule type" value="Genomic_DNA"/>
</dbReference>
<evidence type="ECO:0000313" key="2">
    <source>
        <dbReference type="EMBL" id="KAK5092275.1"/>
    </source>
</evidence>
<gene>
    <name evidence="2" type="ORF">LTR24_005412</name>
</gene>